<dbReference type="Ensembl" id="ENSPMET00000003012.1">
    <property type="protein sequence ID" value="ENSPMEP00000008108.1"/>
    <property type="gene ID" value="ENSPMEG00000009821.1"/>
</dbReference>
<keyword evidence="2" id="KW-1185">Reference proteome</keyword>
<dbReference type="Ensembl" id="ENSPMET00000002998.1">
    <property type="protein sequence ID" value="ENSPMEP00000026270.1"/>
    <property type="gene ID" value="ENSPMEG00000009825.1"/>
</dbReference>
<dbReference type="AlphaFoldDB" id="A0A3B3YGU9"/>
<proteinExistence type="predicted"/>
<protein>
    <submittedName>
        <fullName evidence="1">Uncharacterized protein</fullName>
    </submittedName>
</protein>
<name>A0A3B3YGU9_9TELE</name>
<accession>A0A3B3YGU9</accession>
<dbReference type="Proteomes" id="UP000261480">
    <property type="component" value="Unplaced"/>
</dbReference>
<evidence type="ECO:0000313" key="2">
    <source>
        <dbReference type="Proteomes" id="UP000261480"/>
    </source>
</evidence>
<evidence type="ECO:0000313" key="1">
    <source>
        <dbReference type="Ensembl" id="ENSPMEP00000026270.1"/>
    </source>
</evidence>
<organism evidence="1 2">
    <name type="scientific">Poecilia mexicana</name>
    <dbReference type="NCBI Taxonomy" id="48701"/>
    <lineage>
        <taxon>Eukaryota</taxon>
        <taxon>Metazoa</taxon>
        <taxon>Chordata</taxon>
        <taxon>Craniata</taxon>
        <taxon>Vertebrata</taxon>
        <taxon>Euteleostomi</taxon>
        <taxon>Actinopterygii</taxon>
        <taxon>Neopterygii</taxon>
        <taxon>Teleostei</taxon>
        <taxon>Neoteleostei</taxon>
        <taxon>Acanthomorphata</taxon>
        <taxon>Ovalentaria</taxon>
        <taxon>Atherinomorphae</taxon>
        <taxon>Cyprinodontiformes</taxon>
        <taxon>Poeciliidae</taxon>
        <taxon>Poeciliinae</taxon>
        <taxon>Poecilia</taxon>
    </lineage>
</organism>
<sequence length="24" mass="2610">TGSGSWKIIFGTGTKLTVQKRESK</sequence>
<reference evidence="1" key="1">
    <citation type="submission" date="2025-05" db="UniProtKB">
        <authorList>
            <consortium name="Ensembl"/>
        </authorList>
    </citation>
    <scope>IDENTIFICATION</scope>
</reference>